<proteinExistence type="predicted"/>
<gene>
    <name evidence="1" type="ORF">KCMC57_00610</name>
</gene>
<dbReference type="EMBL" id="AP035881">
    <property type="protein sequence ID" value="BFP43693.1"/>
    <property type="molecule type" value="Genomic_DNA"/>
</dbReference>
<accession>A0AB33JLH5</accession>
<name>A0AB33JLH5_9ACTN</name>
<protein>
    <submittedName>
        <fullName evidence="1">Uncharacterized protein</fullName>
    </submittedName>
</protein>
<organism evidence="1">
    <name type="scientific">Kitasatospora sp. CMC57</name>
    <dbReference type="NCBI Taxonomy" id="3231513"/>
    <lineage>
        <taxon>Bacteria</taxon>
        <taxon>Bacillati</taxon>
        <taxon>Actinomycetota</taxon>
        <taxon>Actinomycetes</taxon>
        <taxon>Kitasatosporales</taxon>
        <taxon>Streptomycetaceae</taxon>
        <taxon>Kitasatospora</taxon>
    </lineage>
</organism>
<reference evidence="1" key="1">
    <citation type="submission" date="2024-07" db="EMBL/GenBank/DDBJ databases">
        <title>Complete genome sequences of cellulolytic bacteria, Kitasatospora sp. CMC57 and Streptomyces sp. CMC78, isolated from Japanese agricultural soil.</title>
        <authorList>
            <person name="Hashimoto T."/>
            <person name="Ito M."/>
            <person name="Iwamoto M."/>
            <person name="Fukahori D."/>
            <person name="Shoda T."/>
            <person name="Sakoda M."/>
            <person name="Morohoshi T."/>
            <person name="Mitsuboshi M."/>
            <person name="Nishizawa T."/>
        </authorList>
    </citation>
    <scope>NUCLEOTIDE SEQUENCE</scope>
    <source>
        <strain evidence="1">CMC57</strain>
    </source>
</reference>
<dbReference type="RefSeq" id="WP_407986295.1">
    <property type="nucleotide sequence ID" value="NZ_AP035881.2"/>
</dbReference>
<evidence type="ECO:0000313" key="1">
    <source>
        <dbReference type="EMBL" id="BFP43693.1"/>
    </source>
</evidence>
<dbReference type="AlphaFoldDB" id="A0AB33JLH5"/>
<sequence length="90" mass="9519">MSPQSEPVPDPGQAQPSITASVTMSGVEAQILRDLAAVLGRTPEELAIEHAAGLLPIPTEPLPPVDWALFDGPPDLATRADEWMHEGTGR</sequence>